<keyword evidence="3" id="KW-1185">Reference proteome</keyword>
<evidence type="ECO:0000313" key="2">
    <source>
        <dbReference type="EMBL" id="SHF24752.1"/>
    </source>
</evidence>
<dbReference type="Gene3D" id="3.40.630.30">
    <property type="match status" value="1"/>
</dbReference>
<organism evidence="2 3">
    <name type="scientific">Kaistia soli DSM 19436</name>
    <dbReference type="NCBI Taxonomy" id="1122133"/>
    <lineage>
        <taxon>Bacteria</taxon>
        <taxon>Pseudomonadati</taxon>
        <taxon>Pseudomonadota</taxon>
        <taxon>Alphaproteobacteria</taxon>
        <taxon>Hyphomicrobiales</taxon>
        <taxon>Kaistiaceae</taxon>
        <taxon>Kaistia</taxon>
    </lineage>
</organism>
<dbReference type="RefSeq" id="WP_139251383.1">
    <property type="nucleotide sequence ID" value="NZ_FQUP01000001.1"/>
</dbReference>
<feature type="domain" description="N-acetyltransferase" evidence="1">
    <location>
        <begin position="8"/>
        <end position="176"/>
    </location>
</feature>
<gene>
    <name evidence="2" type="ORF">SAMN02745157_2001</name>
</gene>
<dbReference type="InterPro" id="IPR000182">
    <property type="entry name" value="GNAT_dom"/>
</dbReference>
<dbReference type="EMBL" id="FQUP01000001">
    <property type="protein sequence ID" value="SHF24752.1"/>
    <property type="molecule type" value="Genomic_DNA"/>
</dbReference>
<dbReference type="PANTHER" id="PTHR43792">
    <property type="entry name" value="GNAT FAMILY, PUTATIVE (AFU_ORTHOLOGUE AFUA_3G00765)-RELATED-RELATED"/>
    <property type="match status" value="1"/>
</dbReference>
<proteinExistence type="predicted"/>
<dbReference type="PROSITE" id="PS51186">
    <property type="entry name" value="GNAT"/>
    <property type="match status" value="1"/>
</dbReference>
<evidence type="ECO:0000259" key="1">
    <source>
        <dbReference type="PROSITE" id="PS51186"/>
    </source>
</evidence>
<dbReference type="Pfam" id="PF13302">
    <property type="entry name" value="Acetyltransf_3"/>
    <property type="match status" value="1"/>
</dbReference>
<dbReference type="STRING" id="1122133.SAMN02745157_2001"/>
<accession>A0A1M5A4I0</accession>
<keyword evidence="2" id="KW-0808">Transferase</keyword>
<dbReference type="InterPro" id="IPR016181">
    <property type="entry name" value="Acyl_CoA_acyltransferase"/>
</dbReference>
<dbReference type="GO" id="GO:0016747">
    <property type="term" value="F:acyltransferase activity, transferring groups other than amino-acyl groups"/>
    <property type="evidence" value="ECO:0007669"/>
    <property type="project" value="InterPro"/>
</dbReference>
<sequence>MRAETKRLILRPWEDRDLDPFFALNSDPDVMRFFPAPFTRDETAAYMARVASFAETGFGFQAVEEKASGDLVGVVGMAPVKPEMPSAPAVEIGWRLAKHHWGKGYASEAANGWLVYGFETMALPEILAFTFVGNQPSRRVMERLGMTRDPADDFEHPGIAAGHKLRAHVLYRLKSDAFRQRAARG</sequence>
<dbReference type="PANTHER" id="PTHR43792:SF1">
    <property type="entry name" value="N-ACETYLTRANSFERASE DOMAIN-CONTAINING PROTEIN"/>
    <property type="match status" value="1"/>
</dbReference>
<dbReference type="SUPFAM" id="SSF55729">
    <property type="entry name" value="Acyl-CoA N-acyltransferases (Nat)"/>
    <property type="match status" value="1"/>
</dbReference>
<dbReference type="OrthoDB" id="6293260at2"/>
<dbReference type="AlphaFoldDB" id="A0A1M5A4I0"/>
<dbReference type="Proteomes" id="UP000184485">
    <property type="component" value="Unassembled WGS sequence"/>
</dbReference>
<protein>
    <submittedName>
        <fullName evidence="2">Protein N-acetyltransferase, RimJ/RimL family</fullName>
    </submittedName>
</protein>
<reference evidence="2 3" key="1">
    <citation type="submission" date="2016-11" db="EMBL/GenBank/DDBJ databases">
        <authorList>
            <person name="Jaros S."/>
            <person name="Januszkiewicz K."/>
            <person name="Wedrychowicz H."/>
        </authorList>
    </citation>
    <scope>NUCLEOTIDE SEQUENCE [LARGE SCALE GENOMIC DNA]</scope>
    <source>
        <strain evidence="2 3">DSM 19436</strain>
    </source>
</reference>
<dbReference type="InterPro" id="IPR051531">
    <property type="entry name" value="N-acetyltransferase"/>
</dbReference>
<name>A0A1M5A4I0_9HYPH</name>
<evidence type="ECO:0000313" key="3">
    <source>
        <dbReference type="Proteomes" id="UP000184485"/>
    </source>
</evidence>